<protein>
    <submittedName>
        <fullName evidence="1">Uncharacterized protein</fullName>
    </submittedName>
</protein>
<reference evidence="1 2" key="1">
    <citation type="submission" date="2018-06" db="EMBL/GenBank/DDBJ databases">
        <title>Mucibacter soli gen. nov., sp. nov., a new member of the family Chitinophagaceae producing mucin.</title>
        <authorList>
            <person name="Kim M.-K."/>
            <person name="Park S."/>
            <person name="Kim T.-S."/>
            <person name="Joung Y."/>
            <person name="Han J.-H."/>
            <person name="Kim S.B."/>
        </authorList>
    </citation>
    <scope>NUCLEOTIDE SEQUENCE [LARGE SCALE GENOMIC DNA]</scope>
    <source>
        <strain evidence="1 2">R1-15</strain>
    </source>
</reference>
<dbReference type="PROSITE" id="PS51257">
    <property type="entry name" value="PROKAR_LIPOPROTEIN"/>
    <property type="match status" value="1"/>
</dbReference>
<name>A0A2W2C3E6_9BACT</name>
<dbReference type="Proteomes" id="UP000248745">
    <property type="component" value="Unassembled WGS sequence"/>
</dbReference>
<gene>
    <name evidence="1" type="ORF">DN068_03385</name>
</gene>
<evidence type="ECO:0000313" key="1">
    <source>
        <dbReference type="EMBL" id="PZF74633.1"/>
    </source>
</evidence>
<accession>A0A2W2C3E6</accession>
<dbReference type="RefSeq" id="WP_110997473.1">
    <property type="nucleotide sequence ID" value="NZ_QKTW01000003.1"/>
</dbReference>
<sequence>MPNRILFFSALVLTVTLTSCHKSHSNLGQTKIQVPSLEDSCLFEMGTAATHLIHVWGKPGDAVLQINKLTGTLTDTNGFMTPISRLSAQAQFSNGNVIYNYISAGSLSLNGSPVSLATNNNFNYYISYNNAVTWNDTGTNQWQVGGSNAFPAATVSMDGSFPEFTGVLPDSISPLNYTFTFNSSNTANADSAVLFLYAGRKDDSVSEPMIELFTHGQAVDATNGVADVGARTGVTYANYRMRIQNKSYRTCLLVVVLLKESQQTVNGKVFTLARQRIVYKTAYIK</sequence>
<organism evidence="1 2">
    <name type="scientific">Taibaiella soli</name>
    <dbReference type="NCBI Taxonomy" id="1649169"/>
    <lineage>
        <taxon>Bacteria</taxon>
        <taxon>Pseudomonadati</taxon>
        <taxon>Bacteroidota</taxon>
        <taxon>Chitinophagia</taxon>
        <taxon>Chitinophagales</taxon>
        <taxon>Chitinophagaceae</taxon>
        <taxon>Taibaiella</taxon>
    </lineage>
</organism>
<comment type="caution">
    <text evidence="1">The sequence shown here is derived from an EMBL/GenBank/DDBJ whole genome shotgun (WGS) entry which is preliminary data.</text>
</comment>
<evidence type="ECO:0000313" key="2">
    <source>
        <dbReference type="Proteomes" id="UP000248745"/>
    </source>
</evidence>
<keyword evidence="2" id="KW-1185">Reference proteome</keyword>
<dbReference type="AlphaFoldDB" id="A0A2W2C3E6"/>
<proteinExistence type="predicted"/>
<dbReference type="EMBL" id="QKTW01000003">
    <property type="protein sequence ID" value="PZF74633.1"/>
    <property type="molecule type" value="Genomic_DNA"/>
</dbReference>